<dbReference type="Proteomes" id="UP001549037">
    <property type="component" value="Unassembled WGS sequence"/>
</dbReference>
<evidence type="ECO:0000313" key="1">
    <source>
        <dbReference type="EMBL" id="MET3634450.1"/>
    </source>
</evidence>
<dbReference type="InterPro" id="IPR021145">
    <property type="entry name" value="Portal_protein_SPP1_Gp6-like"/>
</dbReference>
<dbReference type="EMBL" id="JBEPLN010000016">
    <property type="protein sequence ID" value="MET3634450.1"/>
    <property type="molecule type" value="Genomic_DNA"/>
</dbReference>
<name>A0ABV2JFW4_9STRE</name>
<proteinExistence type="predicted"/>
<keyword evidence="2" id="KW-1185">Reference proteome</keyword>
<protein>
    <submittedName>
        <fullName evidence="1">SPP1 family phage portal protein</fullName>
    </submittedName>
</protein>
<organism evidence="1 2">
    <name type="scientific">Streptococcus porcorum</name>
    <dbReference type="NCBI Taxonomy" id="701526"/>
    <lineage>
        <taxon>Bacteria</taxon>
        <taxon>Bacillati</taxon>
        <taxon>Bacillota</taxon>
        <taxon>Bacilli</taxon>
        <taxon>Lactobacillales</taxon>
        <taxon>Streptococcaceae</taxon>
        <taxon>Streptococcus</taxon>
    </lineage>
</organism>
<accession>A0ABV2JFW4</accession>
<dbReference type="NCBIfam" id="TIGR01538">
    <property type="entry name" value="portal_SPP1"/>
    <property type="match status" value="1"/>
</dbReference>
<gene>
    <name evidence="1" type="ORF">ABID28_001093</name>
</gene>
<comment type="caution">
    <text evidence="1">The sequence shown here is derived from an EMBL/GenBank/DDBJ whole genome shotgun (WGS) entry which is preliminary data.</text>
</comment>
<dbReference type="InterPro" id="IPR006428">
    <property type="entry name" value="Portal_SPP1-type"/>
</dbReference>
<dbReference type="Pfam" id="PF05133">
    <property type="entry name" value="SPP1_portal"/>
    <property type="match status" value="1"/>
</dbReference>
<dbReference type="RefSeq" id="WP_354368829.1">
    <property type="nucleotide sequence ID" value="NZ_JBEPLN010000016.1"/>
</dbReference>
<reference evidence="1 2" key="1">
    <citation type="submission" date="2024-06" db="EMBL/GenBank/DDBJ databases">
        <title>Genomic Encyclopedia of Type Strains, Phase IV (KMG-IV): sequencing the most valuable type-strain genomes for metagenomic binning, comparative biology and taxonomic classification.</title>
        <authorList>
            <person name="Goeker M."/>
        </authorList>
    </citation>
    <scope>NUCLEOTIDE SEQUENCE [LARGE SCALE GENOMIC DNA]</scope>
    <source>
        <strain evidence="1 2">DSM 28302</strain>
    </source>
</reference>
<sequence>MRTVSLNKRKLLSTAETEINERVVSDAIAIHHEKLLTDYIENEDMYLSQHEVLRQASKDAWKPDNRLVINYAKYIVDTFNGYHIGIPIKVSHDNEQVNEFITDYRKLNDMEDTEFELAKIASIFGHSFLYIYQDEDGLTKTTYNSPINMLIVHDNTISEKPLFAVRYSFEEGESTGYGQVITASEIIDISVEIGGDVTFRERDNHIYGRLPVVELIENDERQGLFDGVKTLINALNKAVSEKANDVDYFADAYLKIVGVELDDEMASRIRENRIFNLWKNGNDGALPDVAFLEKPNADTTQENLIALLKKSIFEVAMVANISEQDFGNASGTALAFKLQAMDNLAKIKDRKMQSALNRLYEVVFNVPMASVPSDAWTDIEYQFTRNVPRNILEEAQVVAQLSGQVSDETKLSVLSIVDNPKQELEKMDKEAEHSSLLEKEMEINQRFADIYNQPAEDESKEVMADVD</sequence>
<evidence type="ECO:0000313" key="2">
    <source>
        <dbReference type="Proteomes" id="UP001549037"/>
    </source>
</evidence>